<evidence type="ECO:0000313" key="2">
    <source>
        <dbReference type="Proteomes" id="UP001162992"/>
    </source>
</evidence>
<gene>
    <name evidence="1" type="ORF">O6H91_06G090700</name>
</gene>
<accession>A0ACC2DG85</accession>
<protein>
    <submittedName>
        <fullName evidence="1">Uncharacterized protein</fullName>
    </submittedName>
</protein>
<sequence>MIMAASSSHEPAAASNRPCCSSSCCCFSLAAAAAAAAAASDQQQQTVVMTDEQLKTFRGQLTTYATICAQLVETHNKQSNPQPSARAGSSPGQKGMQKMGSKNRWTPTPKQLQILKKLFEEVNGTPTREQIIAVTEQLSQHGPISKASVSKWFQNHKARGTFQLKHSETERE</sequence>
<evidence type="ECO:0000313" key="1">
    <source>
        <dbReference type="EMBL" id="KAJ7553276.1"/>
    </source>
</evidence>
<comment type="caution">
    <text evidence="1">The sequence shown here is derived from an EMBL/GenBank/DDBJ whole genome shotgun (WGS) entry which is preliminary data.</text>
</comment>
<name>A0ACC2DG85_DIPCM</name>
<reference evidence="2" key="1">
    <citation type="journal article" date="2024" name="Proc. Natl. Acad. Sci. U.S.A.">
        <title>Extraordinary preservation of gene collinearity over three hundred million years revealed in homosporous lycophytes.</title>
        <authorList>
            <person name="Li C."/>
            <person name="Wickell D."/>
            <person name="Kuo L.Y."/>
            <person name="Chen X."/>
            <person name="Nie B."/>
            <person name="Liao X."/>
            <person name="Peng D."/>
            <person name="Ji J."/>
            <person name="Jenkins J."/>
            <person name="Williams M."/>
            <person name="Shu S."/>
            <person name="Plott C."/>
            <person name="Barry K."/>
            <person name="Rajasekar S."/>
            <person name="Grimwood J."/>
            <person name="Han X."/>
            <person name="Sun S."/>
            <person name="Hou Z."/>
            <person name="He W."/>
            <person name="Dai G."/>
            <person name="Sun C."/>
            <person name="Schmutz J."/>
            <person name="Leebens-Mack J.H."/>
            <person name="Li F.W."/>
            <person name="Wang L."/>
        </authorList>
    </citation>
    <scope>NUCLEOTIDE SEQUENCE [LARGE SCALE GENOMIC DNA]</scope>
    <source>
        <strain evidence="2">cv. PW_Plant_1</strain>
    </source>
</reference>
<dbReference type="Proteomes" id="UP001162992">
    <property type="component" value="Chromosome 6"/>
</dbReference>
<dbReference type="EMBL" id="CM055097">
    <property type="protein sequence ID" value="KAJ7553276.1"/>
    <property type="molecule type" value="Genomic_DNA"/>
</dbReference>
<organism evidence="1 2">
    <name type="scientific">Diphasiastrum complanatum</name>
    <name type="common">Issler's clubmoss</name>
    <name type="synonym">Lycopodium complanatum</name>
    <dbReference type="NCBI Taxonomy" id="34168"/>
    <lineage>
        <taxon>Eukaryota</taxon>
        <taxon>Viridiplantae</taxon>
        <taxon>Streptophyta</taxon>
        <taxon>Embryophyta</taxon>
        <taxon>Tracheophyta</taxon>
        <taxon>Lycopodiopsida</taxon>
        <taxon>Lycopodiales</taxon>
        <taxon>Lycopodiaceae</taxon>
        <taxon>Lycopodioideae</taxon>
        <taxon>Diphasiastrum</taxon>
    </lineage>
</organism>
<keyword evidence="2" id="KW-1185">Reference proteome</keyword>
<proteinExistence type="predicted"/>